<dbReference type="EMBL" id="JAIOIV010000106">
    <property type="protein sequence ID" value="MBZ0157173.1"/>
    <property type="molecule type" value="Genomic_DNA"/>
</dbReference>
<dbReference type="NCBIfam" id="TIGR00061">
    <property type="entry name" value="L21"/>
    <property type="match status" value="1"/>
</dbReference>
<comment type="function">
    <text evidence="4 5">This protein binds to 23S rRNA in the presence of protein L20.</text>
</comment>
<comment type="similarity">
    <text evidence="1 4 5">Belongs to the bacterial ribosomal protein bL21 family.</text>
</comment>
<keyword evidence="3 4" id="KW-0687">Ribonucleoprotein</keyword>
<keyword evidence="4 5" id="KW-0699">rRNA-binding</keyword>
<evidence type="ECO:0000313" key="7">
    <source>
        <dbReference type="Proteomes" id="UP000705867"/>
    </source>
</evidence>
<protein>
    <recommendedName>
        <fullName evidence="4">Large ribosomal subunit protein bL21</fullName>
    </recommendedName>
</protein>
<dbReference type="Pfam" id="PF00829">
    <property type="entry name" value="Ribosomal_L21p"/>
    <property type="match status" value="1"/>
</dbReference>
<dbReference type="SUPFAM" id="SSF141091">
    <property type="entry name" value="L21p-like"/>
    <property type="match status" value="1"/>
</dbReference>
<keyword evidence="4 5" id="KW-0694">RNA-binding</keyword>
<dbReference type="InterPro" id="IPR036164">
    <property type="entry name" value="bL21-like_sf"/>
</dbReference>
<dbReference type="PANTHER" id="PTHR21349">
    <property type="entry name" value="50S RIBOSOMAL PROTEIN L21"/>
    <property type="match status" value="1"/>
</dbReference>
<proteinExistence type="inferred from homology"/>
<name>A0A953M2A2_9BACT</name>
<dbReference type="GO" id="GO:0003735">
    <property type="term" value="F:structural constituent of ribosome"/>
    <property type="evidence" value="ECO:0007669"/>
    <property type="project" value="InterPro"/>
</dbReference>
<reference evidence="6" key="2">
    <citation type="submission" date="2021-08" db="EMBL/GenBank/DDBJ databases">
        <authorList>
            <person name="Dalcin Martins P."/>
        </authorList>
    </citation>
    <scope>NUCLEOTIDE SEQUENCE</scope>
    <source>
        <strain evidence="6">MAG_39</strain>
    </source>
</reference>
<dbReference type="HAMAP" id="MF_01363">
    <property type="entry name" value="Ribosomal_bL21"/>
    <property type="match status" value="1"/>
</dbReference>
<evidence type="ECO:0000256" key="4">
    <source>
        <dbReference type="HAMAP-Rule" id="MF_01363"/>
    </source>
</evidence>
<sequence length="104" mass="11288">MYAVVEAGGEQIRVSAGDTVRLEKMTGEMNSEVVMDKVLMISDEGKTVWGKPYITGASVKAEVVGEGKGEKILVLKTTPKKAHNKTKGHRQKYVTLKIKEIVGG</sequence>
<reference evidence="6" key="1">
    <citation type="journal article" date="2021" name="bioRxiv">
        <title>Unraveling nitrogen, sulfur and carbon metabolic pathways and microbial community transcriptional responses to substrate deprivation and toxicity stresses in a bioreactor mimicking anoxic brackish coastal sediment conditions.</title>
        <authorList>
            <person name="Martins P.D."/>
            <person name="Echeveste M.J."/>
            <person name="Arshad A."/>
            <person name="Kurth J."/>
            <person name="Ouboter H."/>
            <person name="Jetten M.S.M."/>
            <person name="Welte C.U."/>
        </authorList>
    </citation>
    <scope>NUCLEOTIDE SEQUENCE</scope>
    <source>
        <strain evidence="6">MAG_39</strain>
    </source>
</reference>
<dbReference type="PANTHER" id="PTHR21349:SF0">
    <property type="entry name" value="LARGE RIBOSOMAL SUBUNIT PROTEIN BL21M"/>
    <property type="match status" value="1"/>
</dbReference>
<dbReference type="AlphaFoldDB" id="A0A953M2A2"/>
<dbReference type="InterPro" id="IPR001787">
    <property type="entry name" value="Ribosomal_bL21"/>
</dbReference>
<dbReference type="GO" id="GO:0006412">
    <property type="term" value="P:translation"/>
    <property type="evidence" value="ECO:0007669"/>
    <property type="project" value="UniProtKB-UniRule"/>
</dbReference>
<accession>A0A953M2A2</accession>
<comment type="subunit">
    <text evidence="4">Part of the 50S ribosomal subunit. Contacts protein L20.</text>
</comment>
<keyword evidence="2 4" id="KW-0689">Ribosomal protein</keyword>
<evidence type="ECO:0000256" key="2">
    <source>
        <dbReference type="ARBA" id="ARBA00022980"/>
    </source>
</evidence>
<dbReference type="GO" id="GO:0019843">
    <property type="term" value="F:rRNA binding"/>
    <property type="evidence" value="ECO:0007669"/>
    <property type="project" value="UniProtKB-UniRule"/>
</dbReference>
<evidence type="ECO:0000256" key="3">
    <source>
        <dbReference type="ARBA" id="ARBA00023274"/>
    </source>
</evidence>
<comment type="caution">
    <text evidence="6">The sequence shown here is derived from an EMBL/GenBank/DDBJ whole genome shotgun (WGS) entry which is preliminary data.</text>
</comment>
<dbReference type="Proteomes" id="UP000705867">
    <property type="component" value="Unassembled WGS sequence"/>
</dbReference>
<dbReference type="InterPro" id="IPR028909">
    <property type="entry name" value="bL21-like"/>
</dbReference>
<evidence type="ECO:0000313" key="6">
    <source>
        <dbReference type="EMBL" id="MBZ0157173.1"/>
    </source>
</evidence>
<organism evidence="6 7">
    <name type="scientific">Candidatus Nitrobium versatile</name>
    <dbReference type="NCBI Taxonomy" id="2884831"/>
    <lineage>
        <taxon>Bacteria</taxon>
        <taxon>Pseudomonadati</taxon>
        <taxon>Nitrospirota</taxon>
        <taxon>Nitrospiria</taxon>
        <taxon>Nitrospirales</taxon>
        <taxon>Nitrospiraceae</taxon>
        <taxon>Candidatus Nitrobium</taxon>
    </lineage>
</organism>
<gene>
    <name evidence="4 6" type="primary">rplU</name>
    <name evidence="6" type="ORF">K8I29_13300</name>
</gene>
<dbReference type="GO" id="GO:1990904">
    <property type="term" value="C:ribonucleoprotein complex"/>
    <property type="evidence" value="ECO:0007669"/>
    <property type="project" value="UniProtKB-KW"/>
</dbReference>
<dbReference type="GO" id="GO:0005737">
    <property type="term" value="C:cytoplasm"/>
    <property type="evidence" value="ECO:0007669"/>
    <property type="project" value="UniProtKB-ARBA"/>
</dbReference>
<evidence type="ECO:0000256" key="1">
    <source>
        <dbReference type="ARBA" id="ARBA00008563"/>
    </source>
</evidence>
<evidence type="ECO:0000256" key="5">
    <source>
        <dbReference type="RuleBase" id="RU000562"/>
    </source>
</evidence>
<dbReference type="GO" id="GO:0005840">
    <property type="term" value="C:ribosome"/>
    <property type="evidence" value="ECO:0007669"/>
    <property type="project" value="UniProtKB-KW"/>
</dbReference>